<dbReference type="PANTHER" id="PTHR33695:SF1">
    <property type="entry name" value="LIPOPROTEIN SIGNAL PEPTIDASE"/>
    <property type="match status" value="1"/>
</dbReference>
<feature type="transmembrane region" description="Helical" evidence="9">
    <location>
        <begin position="121"/>
        <end position="145"/>
    </location>
</feature>
<dbReference type="NCBIfam" id="TIGR00077">
    <property type="entry name" value="lspA"/>
    <property type="match status" value="1"/>
</dbReference>
<comment type="caution">
    <text evidence="9">Lacks conserved residue(s) required for the propagation of feature annotation.</text>
</comment>
<keyword evidence="4 9" id="KW-0812">Transmembrane</keyword>
<keyword evidence="6 9" id="KW-0378">Hydrolase</keyword>
<dbReference type="PROSITE" id="PS00855">
    <property type="entry name" value="SPASE_II"/>
    <property type="match status" value="1"/>
</dbReference>
<dbReference type="Proteomes" id="UP000001401">
    <property type="component" value="Chromosome"/>
</dbReference>
<dbReference type="HAMAP" id="MF_00161">
    <property type="entry name" value="LspA"/>
    <property type="match status" value="1"/>
</dbReference>
<dbReference type="RefSeq" id="WP_013489165.1">
    <property type="nucleotide sequence ID" value="NC_014829.1"/>
</dbReference>
<comment type="pathway">
    <text evidence="9">Protein modification; lipoprotein biosynthesis (signal peptide cleavage).</text>
</comment>
<keyword evidence="13" id="KW-1185">Reference proteome</keyword>
<feature type="transmembrane region" description="Helical" evidence="9">
    <location>
        <begin position="58"/>
        <end position="75"/>
    </location>
</feature>
<evidence type="ECO:0000256" key="10">
    <source>
        <dbReference type="RuleBase" id="RU000594"/>
    </source>
</evidence>
<dbReference type="PANTHER" id="PTHR33695">
    <property type="entry name" value="LIPOPROTEIN SIGNAL PEPTIDASE"/>
    <property type="match status" value="1"/>
</dbReference>
<feature type="active site" evidence="9">
    <location>
        <position position="111"/>
    </location>
</feature>
<keyword evidence="5 9" id="KW-0064">Aspartyl protease</keyword>
<dbReference type="HOGENOM" id="CLU_083252_3_0_9"/>
<evidence type="ECO:0000256" key="11">
    <source>
        <dbReference type="RuleBase" id="RU004181"/>
    </source>
</evidence>
<evidence type="ECO:0000256" key="9">
    <source>
        <dbReference type="HAMAP-Rule" id="MF_00161"/>
    </source>
</evidence>
<organism evidence="12 13">
    <name type="scientific">Evansella cellulosilytica (strain ATCC 21833 / DSM 2522 / FERM P-1141 / JCM 9156 / N-4)</name>
    <name type="common">Bacillus cellulosilyticus</name>
    <dbReference type="NCBI Taxonomy" id="649639"/>
    <lineage>
        <taxon>Bacteria</taxon>
        <taxon>Bacillati</taxon>
        <taxon>Bacillota</taxon>
        <taxon>Bacilli</taxon>
        <taxon>Bacillales</taxon>
        <taxon>Bacillaceae</taxon>
        <taxon>Evansella</taxon>
    </lineage>
</organism>
<evidence type="ECO:0000313" key="13">
    <source>
        <dbReference type="Proteomes" id="UP000001401"/>
    </source>
</evidence>
<dbReference type="Pfam" id="PF01252">
    <property type="entry name" value="Peptidase_A8"/>
    <property type="match status" value="1"/>
</dbReference>
<keyword evidence="12" id="KW-0449">Lipoprotein</keyword>
<keyword evidence="3 9" id="KW-0645">Protease</keyword>
<dbReference type="eggNOG" id="COG0597">
    <property type="taxonomic scope" value="Bacteria"/>
</dbReference>
<dbReference type="GO" id="GO:0006508">
    <property type="term" value="P:proteolysis"/>
    <property type="evidence" value="ECO:0007669"/>
    <property type="project" value="UniProtKB-KW"/>
</dbReference>
<name>E6TTR2_EVAC2</name>
<evidence type="ECO:0000256" key="2">
    <source>
        <dbReference type="ARBA" id="ARBA00022475"/>
    </source>
</evidence>
<dbReference type="InterPro" id="IPR001872">
    <property type="entry name" value="Peptidase_A8"/>
</dbReference>
<evidence type="ECO:0000256" key="4">
    <source>
        <dbReference type="ARBA" id="ARBA00022692"/>
    </source>
</evidence>
<evidence type="ECO:0000256" key="3">
    <source>
        <dbReference type="ARBA" id="ARBA00022670"/>
    </source>
</evidence>
<dbReference type="PRINTS" id="PR00781">
    <property type="entry name" value="LIPOSIGPTASE"/>
</dbReference>
<keyword evidence="8 9" id="KW-0472">Membrane</keyword>
<evidence type="ECO:0000256" key="8">
    <source>
        <dbReference type="ARBA" id="ARBA00023136"/>
    </source>
</evidence>
<keyword evidence="7 9" id="KW-1133">Transmembrane helix</keyword>
<evidence type="ECO:0000256" key="6">
    <source>
        <dbReference type="ARBA" id="ARBA00022801"/>
    </source>
</evidence>
<gene>
    <name evidence="9" type="primary">lspA</name>
    <name evidence="12" type="ordered locus">Bcell_2574</name>
</gene>
<comment type="catalytic activity">
    <reaction evidence="9 10">
        <text>Release of signal peptides from bacterial membrane prolipoproteins. Hydrolyzes -Xaa-Yaa-Zaa-|-(S,diacylglyceryl)Cys-, in which Xaa is hydrophobic (preferably Leu), and Yaa (Ala or Ser) and Zaa (Gly or Ala) have small, neutral side chains.</text>
        <dbReference type="EC" id="3.4.23.36"/>
    </reaction>
</comment>
<comment type="function">
    <text evidence="9 10">This protein specifically catalyzes the removal of signal peptides from prolipoproteins.</text>
</comment>
<dbReference type="STRING" id="649639.Bcell_2574"/>
<evidence type="ECO:0000256" key="1">
    <source>
        <dbReference type="ARBA" id="ARBA00006139"/>
    </source>
</evidence>
<feature type="transmembrane region" description="Helical" evidence="9">
    <location>
        <begin position="84"/>
        <end position="101"/>
    </location>
</feature>
<sequence length="154" mass="17483">MVYYLIAIIIIIVDQLTKLLVISNMELRQSIPIIEGFLYLTSHRNPGAAFGILPGQMWLFYIVTAIVVGFIIYYIQTKVENNKWLGISLGLILGGAIGNFIDRVIYGEVVDFIDVFIFSYNYPIFNVADCALVIGFIFVIFIIYLEDKKQGKVN</sequence>
<proteinExistence type="inferred from homology"/>
<dbReference type="GO" id="GO:0004190">
    <property type="term" value="F:aspartic-type endopeptidase activity"/>
    <property type="evidence" value="ECO:0007669"/>
    <property type="project" value="UniProtKB-UniRule"/>
</dbReference>
<evidence type="ECO:0000256" key="5">
    <source>
        <dbReference type="ARBA" id="ARBA00022750"/>
    </source>
</evidence>
<comment type="similarity">
    <text evidence="1 9 11">Belongs to the peptidase A8 family.</text>
</comment>
<dbReference type="EMBL" id="CP002394">
    <property type="protein sequence ID" value="ADU30831.1"/>
    <property type="molecule type" value="Genomic_DNA"/>
</dbReference>
<protein>
    <recommendedName>
        <fullName evidence="9">Lipoprotein signal peptidase</fullName>
        <ecNumber evidence="9">3.4.23.36</ecNumber>
    </recommendedName>
    <alternativeName>
        <fullName evidence="9">Prolipoprotein signal peptidase</fullName>
    </alternativeName>
    <alternativeName>
        <fullName evidence="9">Signal peptidase II</fullName>
        <shortName evidence="9">SPase II</shortName>
    </alternativeName>
</protein>
<evidence type="ECO:0000256" key="7">
    <source>
        <dbReference type="ARBA" id="ARBA00022989"/>
    </source>
</evidence>
<comment type="subcellular location">
    <subcellularLocation>
        <location evidence="9">Cell membrane</location>
        <topology evidence="9">Multi-pass membrane protein</topology>
    </subcellularLocation>
</comment>
<reference evidence="12" key="1">
    <citation type="submission" date="2010-12" db="EMBL/GenBank/DDBJ databases">
        <title>Complete sequence of Bacillus cellulosilyticus DSM 2522.</title>
        <authorList>
            <consortium name="US DOE Joint Genome Institute"/>
            <person name="Lucas S."/>
            <person name="Copeland A."/>
            <person name="Lapidus A."/>
            <person name="Cheng J.-F."/>
            <person name="Bruce D."/>
            <person name="Goodwin L."/>
            <person name="Pitluck S."/>
            <person name="Chertkov O."/>
            <person name="Detter J.C."/>
            <person name="Han C."/>
            <person name="Tapia R."/>
            <person name="Land M."/>
            <person name="Hauser L."/>
            <person name="Jeffries C."/>
            <person name="Kyrpides N."/>
            <person name="Ivanova N."/>
            <person name="Mikhailova N."/>
            <person name="Brumm P."/>
            <person name="Mead D."/>
            <person name="Woyke T."/>
        </authorList>
    </citation>
    <scope>NUCLEOTIDE SEQUENCE [LARGE SCALE GENOMIC DNA]</scope>
    <source>
        <strain evidence="12">DSM 2522</strain>
    </source>
</reference>
<dbReference type="AlphaFoldDB" id="E6TTR2"/>
<feature type="active site" evidence="9">
    <location>
        <position position="129"/>
    </location>
</feature>
<dbReference type="OrthoDB" id="9810259at2"/>
<dbReference type="EC" id="3.4.23.36" evidence="9"/>
<dbReference type="KEGG" id="bco:Bcell_2574"/>
<keyword evidence="2 9" id="KW-1003">Cell membrane</keyword>
<dbReference type="GO" id="GO:0005886">
    <property type="term" value="C:plasma membrane"/>
    <property type="evidence" value="ECO:0007669"/>
    <property type="project" value="UniProtKB-SubCell"/>
</dbReference>
<evidence type="ECO:0000313" key="12">
    <source>
        <dbReference type="EMBL" id="ADU30831.1"/>
    </source>
</evidence>
<accession>E6TTR2</accession>
<dbReference type="UniPathway" id="UPA00665"/>